<keyword evidence="1" id="KW-0269">Exonuclease</keyword>
<dbReference type="FunFam" id="3.30.420.10:FF:000045">
    <property type="entry name" value="3'-5' exonuclease DinG"/>
    <property type="match status" value="1"/>
</dbReference>
<protein>
    <submittedName>
        <fullName evidence="3">DNA polymerase III epsilon subunit</fullName>
        <ecNumber evidence="3">2.7.7.7</ecNumber>
    </submittedName>
</protein>
<dbReference type="InterPro" id="IPR036397">
    <property type="entry name" value="RNaseH_sf"/>
</dbReference>
<dbReference type="Gene3D" id="3.30.420.10">
    <property type="entry name" value="Ribonuclease H-like superfamily/Ribonuclease H"/>
    <property type="match status" value="1"/>
</dbReference>
<evidence type="ECO:0000313" key="3">
    <source>
        <dbReference type="EMBL" id="CAA9305886.1"/>
    </source>
</evidence>
<dbReference type="EC" id="2.7.7.7" evidence="3"/>
<dbReference type="EMBL" id="CADCTY010000223">
    <property type="protein sequence ID" value="CAA9305886.1"/>
    <property type="molecule type" value="Genomic_DNA"/>
</dbReference>
<keyword evidence="3" id="KW-0808">Transferase</keyword>
<name>A0A6J4KH49_9CYAN</name>
<gene>
    <name evidence="3" type="ORF">AVDCRST_MAG94-674</name>
</gene>
<evidence type="ECO:0000256" key="1">
    <source>
        <dbReference type="ARBA" id="ARBA00022839"/>
    </source>
</evidence>
<dbReference type="SUPFAM" id="SSF53098">
    <property type="entry name" value="Ribonuclease H-like"/>
    <property type="match status" value="1"/>
</dbReference>
<keyword evidence="1" id="KW-0378">Hydrolase</keyword>
<dbReference type="SMART" id="SM00479">
    <property type="entry name" value="EXOIII"/>
    <property type="match status" value="1"/>
</dbReference>
<dbReference type="InterPro" id="IPR013520">
    <property type="entry name" value="Ribonucl_H"/>
</dbReference>
<dbReference type="GO" id="GO:0003676">
    <property type="term" value="F:nucleic acid binding"/>
    <property type="evidence" value="ECO:0007669"/>
    <property type="project" value="InterPro"/>
</dbReference>
<dbReference type="GO" id="GO:0003887">
    <property type="term" value="F:DNA-directed DNA polymerase activity"/>
    <property type="evidence" value="ECO:0007669"/>
    <property type="project" value="UniProtKB-EC"/>
</dbReference>
<dbReference type="Pfam" id="PF00929">
    <property type="entry name" value="RNase_T"/>
    <property type="match status" value="1"/>
</dbReference>
<proteinExistence type="predicted"/>
<reference evidence="3" key="1">
    <citation type="submission" date="2020-02" db="EMBL/GenBank/DDBJ databases">
        <authorList>
            <person name="Meier V. D."/>
        </authorList>
    </citation>
    <scope>NUCLEOTIDE SEQUENCE</scope>
    <source>
        <strain evidence="3">AVDCRST_MAG94</strain>
    </source>
</reference>
<dbReference type="GO" id="GO:0045004">
    <property type="term" value="P:DNA replication proofreading"/>
    <property type="evidence" value="ECO:0007669"/>
    <property type="project" value="TreeGrafter"/>
</dbReference>
<dbReference type="GO" id="GO:0008408">
    <property type="term" value="F:3'-5' exonuclease activity"/>
    <property type="evidence" value="ECO:0007669"/>
    <property type="project" value="TreeGrafter"/>
</dbReference>
<sequence>MLSTDLLAFYRRVSQQPLTVVDVETTGHRASGGCRVIEISVLQATLADGIQHQQTHLVNPQVHVPEMITRFTGINQAMVDQAPLAEEVWHQYVPLLQTGVLTAHNLAFDYAFLRAELDYLNIAFSRSPEDQLCTVILARLMLPDLPSRSLPNLVQHFQFPVGHSHRAEADTIACWLLAERLLTEVQNESDEALLPRFAQQWLPLGDAAAIFGCSGKQARSRLEKAGVSPRLVGRHKTPMYQRSTVERVFLEQAEPTQLSWL</sequence>
<organism evidence="3">
    <name type="scientific">uncultured Leptolyngbya sp</name>
    <dbReference type="NCBI Taxonomy" id="332963"/>
    <lineage>
        <taxon>Bacteria</taxon>
        <taxon>Bacillati</taxon>
        <taxon>Cyanobacteriota</taxon>
        <taxon>Cyanophyceae</taxon>
        <taxon>Leptolyngbyales</taxon>
        <taxon>Leptolyngbyaceae</taxon>
        <taxon>Leptolyngbya group</taxon>
        <taxon>Leptolyngbya</taxon>
        <taxon>environmental samples</taxon>
    </lineage>
</organism>
<keyword evidence="3" id="KW-0548">Nucleotidyltransferase</keyword>
<feature type="domain" description="Exonuclease" evidence="2">
    <location>
        <begin position="17"/>
        <end position="187"/>
    </location>
</feature>
<dbReference type="AlphaFoldDB" id="A0A6J4KH49"/>
<evidence type="ECO:0000259" key="2">
    <source>
        <dbReference type="SMART" id="SM00479"/>
    </source>
</evidence>
<keyword evidence="1" id="KW-0540">Nuclease</keyword>
<dbReference type="CDD" id="cd06127">
    <property type="entry name" value="DEDDh"/>
    <property type="match status" value="1"/>
</dbReference>
<dbReference type="GO" id="GO:0005829">
    <property type="term" value="C:cytosol"/>
    <property type="evidence" value="ECO:0007669"/>
    <property type="project" value="TreeGrafter"/>
</dbReference>
<accession>A0A6J4KH49</accession>
<dbReference type="PANTHER" id="PTHR30231:SF41">
    <property type="entry name" value="DNA POLYMERASE III SUBUNIT EPSILON"/>
    <property type="match status" value="1"/>
</dbReference>
<dbReference type="PANTHER" id="PTHR30231">
    <property type="entry name" value="DNA POLYMERASE III SUBUNIT EPSILON"/>
    <property type="match status" value="1"/>
</dbReference>
<dbReference type="InterPro" id="IPR012337">
    <property type="entry name" value="RNaseH-like_sf"/>
</dbReference>